<proteinExistence type="predicted"/>
<dbReference type="EMBL" id="JAVIZN010000002">
    <property type="protein sequence ID" value="MDR6203943.1"/>
    <property type="molecule type" value="Genomic_DNA"/>
</dbReference>
<accession>A0ABD5CG82</accession>
<reference evidence="1 2" key="1">
    <citation type="submission" date="2023-08" db="EMBL/GenBank/DDBJ databases">
        <title>Genome sequencing of plant associated microbes to promote plant fitness in Sorghum bicolor and Oryza sativa.</title>
        <authorList>
            <person name="Coleman-Derr D."/>
        </authorList>
    </citation>
    <scope>NUCLEOTIDE SEQUENCE [LARGE SCALE GENOMIC DNA]</scope>
    <source>
        <strain evidence="1 2">SLBN-33</strain>
    </source>
</reference>
<sequence length="133" mass="15189">MNTMSGEVISSSVKVARLREAAAYPEQTAAVDVIETHMSWVFLTHQYAYKLKKPVRYDHLDSSTLEARQYYCTEELRLNRRLAETVYLDVVPLTVDSKGTIQLGGEGVITDWLVKMRRLPADRMLDWALTHGT</sequence>
<dbReference type="RefSeq" id="WP_310031602.1">
    <property type="nucleotide sequence ID" value="NZ_JAVIZN010000002.1"/>
</dbReference>
<organism evidence="1 2">
    <name type="scientific">Paraburkholderia graminis</name>
    <dbReference type="NCBI Taxonomy" id="60548"/>
    <lineage>
        <taxon>Bacteria</taxon>
        <taxon>Pseudomonadati</taxon>
        <taxon>Pseudomonadota</taxon>
        <taxon>Betaproteobacteria</taxon>
        <taxon>Burkholderiales</taxon>
        <taxon>Burkholderiaceae</taxon>
        <taxon>Paraburkholderia</taxon>
    </lineage>
</organism>
<name>A0ABD5CG82_9BURK</name>
<comment type="caution">
    <text evidence="1">The sequence shown here is derived from an EMBL/GenBank/DDBJ whole genome shotgun (WGS) entry which is preliminary data.</text>
</comment>
<gene>
    <name evidence="1" type="ORF">QF025_002663</name>
</gene>
<evidence type="ECO:0000313" key="1">
    <source>
        <dbReference type="EMBL" id="MDR6203943.1"/>
    </source>
</evidence>
<dbReference type="Proteomes" id="UP001245184">
    <property type="component" value="Unassembled WGS sequence"/>
</dbReference>
<protein>
    <submittedName>
        <fullName evidence="1">Aminoglycoside phosphotransferase family enzyme</fullName>
    </submittedName>
</protein>
<evidence type="ECO:0000313" key="2">
    <source>
        <dbReference type="Proteomes" id="UP001245184"/>
    </source>
</evidence>
<dbReference type="AlphaFoldDB" id="A0ABD5CG82"/>